<dbReference type="PANTHER" id="PTHR45138">
    <property type="entry name" value="REGULATORY COMPONENTS OF SENSORY TRANSDUCTION SYSTEM"/>
    <property type="match status" value="1"/>
</dbReference>
<comment type="catalytic activity">
    <reaction evidence="2">
        <text>2 GTP = 3',3'-c-di-GMP + 2 diphosphate</text>
        <dbReference type="Rhea" id="RHEA:24898"/>
        <dbReference type="ChEBI" id="CHEBI:33019"/>
        <dbReference type="ChEBI" id="CHEBI:37565"/>
        <dbReference type="ChEBI" id="CHEBI:58805"/>
        <dbReference type="EC" id="2.7.7.65"/>
    </reaction>
</comment>
<reference evidence="4 5" key="1">
    <citation type="journal article" date="2010" name="Stand. Genomic Sci.">
        <title>Complete genome sequence of Arcobacter nitrofigilis type strain (CI).</title>
        <authorList>
            <person name="Pati A."/>
            <person name="Gronow S."/>
            <person name="Lapidus A."/>
            <person name="Copeland A."/>
            <person name="Glavina Del Rio T."/>
            <person name="Nolan M."/>
            <person name="Lucas S."/>
            <person name="Tice H."/>
            <person name="Cheng J.F."/>
            <person name="Han C."/>
            <person name="Chertkov O."/>
            <person name="Bruce D."/>
            <person name="Tapia R."/>
            <person name="Goodwin L."/>
            <person name="Pitluck S."/>
            <person name="Liolios K."/>
            <person name="Ivanova N."/>
            <person name="Mavromatis K."/>
            <person name="Chen A."/>
            <person name="Palaniappan K."/>
            <person name="Land M."/>
            <person name="Hauser L."/>
            <person name="Chang Y.J."/>
            <person name="Jeffries C.D."/>
            <person name="Detter J.C."/>
            <person name="Rohde M."/>
            <person name="Goker M."/>
            <person name="Bristow J."/>
            <person name="Eisen J.A."/>
            <person name="Markowitz V."/>
            <person name="Hugenholtz P."/>
            <person name="Klenk H.P."/>
            <person name="Kyrpides N.C."/>
        </authorList>
    </citation>
    <scope>NUCLEOTIDE SEQUENCE [LARGE SCALE GENOMIC DNA]</scope>
    <source>
        <strain evidence="5">ATCC 33309 / DSM 7299 / CCUG 15893 / LMG 7604 / NCTC 12251 / CI</strain>
    </source>
</reference>
<protein>
    <recommendedName>
        <fullName evidence="1">diguanylate cyclase</fullName>
        <ecNumber evidence="1">2.7.7.65</ecNumber>
    </recommendedName>
</protein>
<dbReference type="InterPro" id="IPR000160">
    <property type="entry name" value="GGDEF_dom"/>
</dbReference>
<dbReference type="Pfam" id="PF00990">
    <property type="entry name" value="GGDEF"/>
    <property type="match status" value="1"/>
</dbReference>
<organism evidence="4 5">
    <name type="scientific">Arcobacter nitrofigilis (strain ATCC 33309 / DSM 7299 / CCUG 15893 / LMG 7604 / NCTC 12251 / CI)</name>
    <name type="common">Campylobacter nitrofigilis</name>
    <dbReference type="NCBI Taxonomy" id="572480"/>
    <lineage>
        <taxon>Bacteria</taxon>
        <taxon>Pseudomonadati</taxon>
        <taxon>Campylobacterota</taxon>
        <taxon>Epsilonproteobacteria</taxon>
        <taxon>Campylobacterales</taxon>
        <taxon>Arcobacteraceae</taxon>
        <taxon>Arcobacter</taxon>
    </lineage>
</organism>
<gene>
    <name evidence="4" type="ordered locus">Arnit_1299</name>
</gene>
<proteinExistence type="predicted"/>
<dbReference type="PROSITE" id="PS50887">
    <property type="entry name" value="GGDEF"/>
    <property type="match status" value="1"/>
</dbReference>
<accession>D5V4Q2</accession>
<dbReference type="CDD" id="cd01949">
    <property type="entry name" value="GGDEF"/>
    <property type="match status" value="1"/>
</dbReference>
<evidence type="ECO:0000259" key="3">
    <source>
        <dbReference type="PROSITE" id="PS50887"/>
    </source>
</evidence>
<dbReference type="PANTHER" id="PTHR45138:SF9">
    <property type="entry name" value="DIGUANYLATE CYCLASE DGCM-RELATED"/>
    <property type="match status" value="1"/>
</dbReference>
<dbReference type="GO" id="GO:0052621">
    <property type="term" value="F:diguanylate cyclase activity"/>
    <property type="evidence" value="ECO:0007669"/>
    <property type="project" value="UniProtKB-EC"/>
</dbReference>
<feature type="domain" description="GGDEF" evidence="3">
    <location>
        <begin position="177"/>
        <end position="313"/>
    </location>
</feature>
<dbReference type="InterPro" id="IPR029787">
    <property type="entry name" value="Nucleotide_cyclase"/>
</dbReference>
<name>D5V4Q2_ARCNC</name>
<dbReference type="OrthoDB" id="5347995at2"/>
<dbReference type="Proteomes" id="UP000000939">
    <property type="component" value="Chromosome"/>
</dbReference>
<dbReference type="HOGENOM" id="CLU_856983_0_0_7"/>
<evidence type="ECO:0000256" key="1">
    <source>
        <dbReference type="ARBA" id="ARBA00012528"/>
    </source>
</evidence>
<dbReference type="AlphaFoldDB" id="D5V4Q2"/>
<dbReference type="STRING" id="572480.Arnit_1299"/>
<dbReference type="KEGG" id="ant:Arnit_1299"/>
<dbReference type="NCBIfam" id="TIGR00254">
    <property type="entry name" value="GGDEF"/>
    <property type="match status" value="1"/>
</dbReference>
<dbReference type="SMART" id="SM00267">
    <property type="entry name" value="GGDEF"/>
    <property type="match status" value="1"/>
</dbReference>
<dbReference type="EC" id="2.7.7.65" evidence="1"/>
<dbReference type="SUPFAM" id="SSF55073">
    <property type="entry name" value="Nucleotide cyclase"/>
    <property type="match status" value="1"/>
</dbReference>
<keyword evidence="5" id="KW-1185">Reference proteome</keyword>
<dbReference type="EMBL" id="CP001999">
    <property type="protein sequence ID" value="ADG92957.1"/>
    <property type="molecule type" value="Genomic_DNA"/>
</dbReference>
<dbReference type="InterPro" id="IPR050469">
    <property type="entry name" value="Diguanylate_Cyclase"/>
</dbReference>
<dbReference type="Gene3D" id="3.30.70.270">
    <property type="match status" value="1"/>
</dbReference>
<dbReference type="eggNOG" id="COG2199">
    <property type="taxonomic scope" value="Bacteria"/>
</dbReference>
<evidence type="ECO:0000256" key="2">
    <source>
        <dbReference type="ARBA" id="ARBA00034247"/>
    </source>
</evidence>
<evidence type="ECO:0000313" key="5">
    <source>
        <dbReference type="Proteomes" id="UP000000939"/>
    </source>
</evidence>
<dbReference type="InterPro" id="IPR043128">
    <property type="entry name" value="Rev_trsase/Diguanyl_cyclase"/>
</dbReference>
<sequence>MNNLIVSGIKRFLEANCFNQNIYEYLDFYDKLRDIKEVKLIYEELQIWLEKTFYVKSLKIVIDSLDEKDKEIAFQNSSDEVYENSSMIKKYKIFMNKSLAINFYLVCENKKHLKEITSNDEILNAFFYMVAPFITSVSYQELVQKLTFKDPLTSVYNRKFLVEHLNKLLPLAKRENKNISFLMIGIDHFKAVIDEFDYDVGDNVLISLSEILRNNIRESDIVVRLEADEFLVTLVGLTSQNDAKLVAQKLIDVFAKSEVKVSPSGYTLKKTICVGITHYDNQTNSVDYILRNADISLYEAKNLGRSKIKEFFPDKVECVDLF</sequence>
<dbReference type="RefSeq" id="WP_013135102.1">
    <property type="nucleotide sequence ID" value="NC_014166.1"/>
</dbReference>
<evidence type="ECO:0000313" key="4">
    <source>
        <dbReference type="EMBL" id="ADG92957.1"/>
    </source>
</evidence>